<proteinExistence type="predicted"/>
<gene>
    <name evidence="2" type="ORF">BURPS1710A_A2614</name>
</gene>
<dbReference type="Proteomes" id="UP000001812">
    <property type="component" value="Chromosome II"/>
</dbReference>
<evidence type="ECO:0000313" key="2">
    <source>
        <dbReference type="EMBL" id="EET05607.1"/>
    </source>
</evidence>
<dbReference type="EMBL" id="CM000833">
    <property type="protein sequence ID" value="EET05607.1"/>
    <property type="molecule type" value="Genomic_DNA"/>
</dbReference>
<dbReference type="AlphaFoldDB" id="A0A0E1W7P7"/>
<protein>
    <submittedName>
        <fullName evidence="2">Uncharacterized protein</fullName>
    </submittedName>
</protein>
<accession>A0A0E1W7P7</accession>
<dbReference type="HOGENOM" id="CLU_3325716_0_0_4"/>
<feature type="region of interest" description="Disordered" evidence="1">
    <location>
        <begin position="1"/>
        <end position="38"/>
    </location>
</feature>
<evidence type="ECO:0000256" key="1">
    <source>
        <dbReference type="SAM" id="MobiDB-lite"/>
    </source>
</evidence>
<feature type="compositionally biased region" description="Basic and acidic residues" evidence="1">
    <location>
        <begin position="16"/>
        <end position="38"/>
    </location>
</feature>
<reference evidence="2" key="1">
    <citation type="submission" date="2009-05" db="EMBL/GenBank/DDBJ databases">
        <authorList>
            <person name="Harkins D.M."/>
            <person name="DeShazer D."/>
            <person name="Woods D.E."/>
            <person name="Brinkac L.M."/>
            <person name="Brown K.A."/>
            <person name="Hung G.C."/>
            <person name="Tuanyok A."/>
            <person name="Zhang B."/>
            <person name="Nierman W.C."/>
        </authorList>
    </citation>
    <scope>NUCLEOTIDE SEQUENCE [LARGE SCALE GENOMIC DNA]</scope>
    <source>
        <strain evidence="2">1710a</strain>
    </source>
</reference>
<organism evidence="2">
    <name type="scientific">Burkholderia pseudomallei 1710a</name>
    <dbReference type="NCBI Taxonomy" id="320371"/>
    <lineage>
        <taxon>Bacteria</taxon>
        <taxon>Pseudomonadati</taxon>
        <taxon>Pseudomonadota</taxon>
        <taxon>Betaproteobacteria</taxon>
        <taxon>Burkholderiales</taxon>
        <taxon>Burkholderiaceae</taxon>
        <taxon>Burkholderia</taxon>
        <taxon>pseudomallei group</taxon>
    </lineage>
</organism>
<name>A0A0E1W7P7_BURPE</name>
<sequence length="38" mass="4315">MNAKTPIDDATSPSFEKTRGQSERFAKIDDSVRLMELE</sequence>